<accession>A0A0C3DLA6</accession>
<evidence type="ECO:0000313" key="2">
    <source>
        <dbReference type="Proteomes" id="UP000031977"/>
    </source>
</evidence>
<comment type="caution">
    <text evidence="1">The sequence shown here is derived from an EMBL/GenBank/DDBJ whole genome shotgun (WGS) entry which is preliminary data.</text>
</comment>
<dbReference type="RefSeq" id="WP_041154221.1">
    <property type="nucleotide sequence ID" value="NZ_CBCRVP010000004.1"/>
</dbReference>
<evidence type="ECO:0000313" key="1">
    <source>
        <dbReference type="EMBL" id="KIN12234.1"/>
    </source>
</evidence>
<dbReference type="Proteomes" id="UP000031977">
    <property type="component" value="Unassembled WGS sequence"/>
</dbReference>
<sequence>MRNSNFVSFNEAKTDMSEQHTKETYFLVFNYAGKDDQPIILEWTFGFEKEPPQVNIEGLISNLKGNNAPQNYIQRLEDVDISNHPEWIRDAQRWLFNNCKSHIKTIEDFQIIEYRRQLKDTFRKNNVFISDDEVVKTLNWLIERSRKDVGQKVFKGYTKSTSIKRLFRNFDRAVEGLANQFFNDTNKP</sequence>
<reference evidence="1 2" key="1">
    <citation type="submission" date="2015-01" db="EMBL/GenBank/DDBJ databases">
        <title>Draft genome of Vibrio mytili type strain CAIM 528.</title>
        <authorList>
            <person name="Gonzalez-Castillo A."/>
            <person name="Gomez-Gil B."/>
            <person name="Enciso-Ibarra J."/>
        </authorList>
    </citation>
    <scope>NUCLEOTIDE SEQUENCE [LARGE SCALE GENOMIC DNA]</scope>
    <source>
        <strain evidence="1 2">CAIM 528</strain>
    </source>
</reference>
<protein>
    <submittedName>
        <fullName evidence="1">Uncharacterized protein</fullName>
    </submittedName>
</protein>
<dbReference type="AlphaFoldDB" id="A0A0C3DLA6"/>
<name>A0A0C3DLA6_9VIBR</name>
<dbReference type="EMBL" id="JXOK01000006">
    <property type="protein sequence ID" value="KIN12234.1"/>
    <property type="molecule type" value="Genomic_DNA"/>
</dbReference>
<organism evidence="1 2">
    <name type="scientific">Vibrio mytili</name>
    <dbReference type="NCBI Taxonomy" id="50718"/>
    <lineage>
        <taxon>Bacteria</taxon>
        <taxon>Pseudomonadati</taxon>
        <taxon>Pseudomonadota</taxon>
        <taxon>Gammaproteobacteria</taxon>
        <taxon>Vibrionales</taxon>
        <taxon>Vibrionaceae</taxon>
        <taxon>Vibrio</taxon>
    </lineage>
</organism>
<proteinExistence type="predicted"/>
<gene>
    <name evidence="1" type="ORF">SU60_02835</name>
</gene>
<keyword evidence="2" id="KW-1185">Reference proteome</keyword>